<comment type="caution">
    <text evidence="1">The sequence shown here is derived from an EMBL/GenBank/DDBJ whole genome shotgun (WGS) entry which is preliminary data.</text>
</comment>
<proteinExistence type="predicted"/>
<dbReference type="AntiFam" id="ANF00215">
    <property type="entry name" value="Shadow ORF (opposite nolG)"/>
</dbReference>
<dbReference type="EMBL" id="MLJW01001910">
    <property type="protein sequence ID" value="OIQ76290.1"/>
    <property type="molecule type" value="Genomic_DNA"/>
</dbReference>
<sequence>MFSIMTMASSTTKPVAMVSAISVRVLMEKPNRYMAPKVPTRASGTAVAGMKVARALRRNTKITSTTSSTASSNSNVTSEIAARMVTVRSDSTDSCAAAGSCACRLGSRA</sequence>
<dbReference type="AlphaFoldDB" id="A0A1J5PYZ2"/>
<reference evidence="1" key="1">
    <citation type="submission" date="2016-10" db="EMBL/GenBank/DDBJ databases">
        <title>Sequence of Gallionella enrichment culture.</title>
        <authorList>
            <person name="Poehlein A."/>
            <person name="Muehling M."/>
            <person name="Daniel R."/>
        </authorList>
    </citation>
    <scope>NUCLEOTIDE SEQUENCE</scope>
</reference>
<protein>
    <submittedName>
        <fullName evidence="1">Uncharacterized protein</fullName>
    </submittedName>
</protein>
<name>A0A1J5PYZ2_9ZZZZ</name>
<evidence type="ECO:0000313" key="1">
    <source>
        <dbReference type="EMBL" id="OIQ76290.1"/>
    </source>
</evidence>
<organism evidence="1">
    <name type="scientific">mine drainage metagenome</name>
    <dbReference type="NCBI Taxonomy" id="410659"/>
    <lineage>
        <taxon>unclassified sequences</taxon>
        <taxon>metagenomes</taxon>
        <taxon>ecological metagenomes</taxon>
    </lineage>
</organism>
<accession>A0A1J5PYZ2</accession>
<gene>
    <name evidence="1" type="ORF">GALL_420320</name>
</gene>